<accession>A0AAV2TIJ4</accession>
<comment type="caution">
    <text evidence="2">The sequence shown here is derived from an EMBL/GenBank/DDBJ whole genome shotgun (WGS) entry which is preliminary data.</text>
</comment>
<feature type="region of interest" description="Disordered" evidence="1">
    <location>
        <begin position="1"/>
        <end position="40"/>
    </location>
</feature>
<feature type="compositionally biased region" description="Basic and acidic residues" evidence="1">
    <location>
        <begin position="1"/>
        <end position="12"/>
    </location>
</feature>
<evidence type="ECO:0000256" key="1">
    <source>
        <dbReference type="SAM" id="MobiDB-lite"/>
    </source>
</evidence>
<dbReference type="EMBL" id="CAXLJL010000292">
    <property type="protein sequence ID" value="CAL5136260.1"/>
    <property type="molecule type" value="Genomic_DNA"/>
</dbReference>
<evidence type="ECO:0000313" key="2">
    <source>
        <dbReference type="EMBL" id="CAL5136260.1"/>
    </source>
</evidence>
<dbReference type="AlphaFoldDB" id="A0AAV2TIJ4"/>
<gene>
    <name evidence="2" type="ORF">CDAUBV1_LOCUS10328</name>
</gene>
<protein>
    <recommendedName>
        <fullName evidence="4">Solute carrier family 40 protein</fullName>
    </recommendedName>
</protein>
<feature type="non-terminal residue" evidence="2">
    <location>
        <position position="105"/>
    </location>
</feature>
<reference evidence="2" key="1">
    <citation type="submission" date="2024-06" db="EMBL/GenBank/DDBJ databases">
        <authorList>
            <person name="Liu X."/>
            <person name="Lenzi L."/>
            <person name="Haldenby T S."/>
            <person name="Uol C."/>
        </authorList>
    </citation>
    <scope>NUCLEOTIDE SEQUENCE</scope>
</reference>
<evidence type="ECO:0008006" key="4">
    <source>
        <dbReference type="Google" id="ProtNLM"/>
    </source>
</evidence>
<sequence>LDRAVADSRYQQDHILGGDSDDDSAPQDEPSHVSHSDAVSETIMNTATNIGDAMVAVIGWKFSEVVGMMMMTTPMVCTVTLMGSSTSNYCYQSLRPQREVYRQHT</sequence>
<name>A0AAV2TIJ4_CALDB</name>
<proteinExistence type="predicted"/>
<feature type="non-terminal residue" evidence="2">
    <location>
        <position position="1"/>
    </location>
</feature>
<dbReference type="Proteomes" id="UP001497525">
    <property type="component" value="Unassembled WGS sequence"/>
</dbReference>
<evidence type="ECO:0000313" key="3">
    <source>
        <dbReference type="Proteomes" id="UP001497525"/>
    </source>
</evidence>
<organism evidence="2 3">
    <name type="scientific">Calicophoron daubneyi</name>
    <name type="common">Rumen fluke</name>
    <name type="synonym">Paramphistomum daubneyi</name>
    <dbReference type="NCBI Taxonomy" id="300641"/>
    <lineage>
        <taxon>Eukaryota</taxon>
        <taxon>Metazoa</taxon>
        <taxon>Spiralia</taxon>
        <taxon>Lophotrochozoa</taxon>
        <taxon>Platyhelminthes</taxon>
        <taxon>Trematoda</taxon>
        <taxon>Digenea</taxon>
        <taxon>Plagiorchiida</taxon>
        <taxon>Pronocephalata</taxon>
        <taxon>Paramphistomoidea</taxon>
        <taxon>Paramphistomidae</taxon>
        <taxon>Calicophoron</taxon>
    </lineage>
</organism>